<reference evidence="4" key="1">
    <citation type="submission" date="2022-08" db="UniProtKB">
        <authorList>
            <consortium name="EnsemblMetazoa"/>
        </authorList>
    </citation>
    <scope>IDENTIFICATION</scope>
    <source>
        <strain evidence="4">05x7-T-G4-1.051#20</strain>
    </source>
</reference>
<dbReference type="Proteomes" id="UP000005408">
    <property type="component" value="Unassembled WGS sequence"/>
</dbReference>
<protein>
    <recommendedName>
        <fullName evidence="3">Tyr recombinase domain-containing protein</fullName>
    </recommendedName>
</protein>
<dbReference type="Gene3D" id="1.10.443.10">
    <property type="entry name" value="Intergrase catalytic core"/>
    <property type="match status" value="1"/>
</dbReference>
<evidence type="ECO:0000313" key="4">
    <source>
        <dbReference type="EnsemblMetazoa" id="G8197.1:cds"/>
    </source>
</evidence>
<dbReference type="GO" id="GO:0015074">
    <property type="term" value="P:DNA integration"/>
    <property type="evidence" value="ECO:0007669"/>
    <property type="project" value="InterPro"/>
</dbReference>
<feature type="region of interest" description="Disordered" evidence="2">
    <location>
        <begin position="1"/>
        <end position="22"/>
    </location>
</feature>
<dbReference type="InterPro" id="IPR042838">
    <property type="entry name" value="KIAA1958"/>
</dbReference>
<feature type="domain" description="Tyr recombinase" evidence="3">
    <location>
        <begin position="60"/>
        <end position="248"/>
    </location>
</feature>
<dbReference type="InterPro" id="IPR011010">
    <property type="entry name" value="DNA_brk_join_enz"/>
</dbReference>
<dbReference type="PROSITE" id="PS51898">
    <property type="entry name" value="TYR_RECOMBINASE"/>
    <property type="match status" value="1"/>
</dbReference>
<feature type="compositionally biased region" description="Basic and acidic residues" evidence="2">
    <location>
        <begin position="62"/>
        <end position="75"/>
    </location>
</feature>
<organism evidence="4 5">
    <name type="scientific">Magallana gigas</name>
    <name type="common">Pacific oyster</name>
    <name type="synonym">Crassostrea gigas</name>
    <dbReference type="NCBI Taxonomy" id="29159"/>
    <lineage>
        <taxon>Eukaryota</taxon>
        <taxon>Metazoa</taxon>
        <taxon>Spiralia</taxon>
        <taxon>Lophotrochozoa</taxon>
        <taxon>Mollusca</taxon>
        <taxon>Bivalvia</taxon>
        <taxon>Autobranchia</taxon>
        <taxon>Pteriomorphia</taxon>
        <taxon>Ostreida</taxon>
        <taxon>Ostreoidea</taxon>
        <taxon>Ostreidae</taxon>
        <taxon>Magallana</taxon>
    </lineage>
</organism>
<feature type="region of interest" description="Disordered" evidence="2">
    <location>
        <begin position="44"/>
        <end position="82"/>
    </location>
</feature>
<dbReference type="PANTHER" id="PTHR46963">
    <property type="entry name" value="SIMILAR TO RIKEN CDNA E130308A19"/>
    <property type="match status" value="1"/>
</dbReference>
<keyword evidence="1" id="KW-0233">DNA recombination</keyword>
<evidence type="ECO:0000256" key="1">
    <source>
        <dbReference type="ARBA" id="ARBA00023172"/>
    </source>
</evidence>
<dbReference type="InterPro" id="IPR013762">
    <property type="entry name" value="Integrase-like_cat_sf"/>
</dbReference>
<dbReference type="GO" id="GO:0006310">
    <property type="term" value="P:DNA recombination"/>
    <property type="evidence" value="ECO:0007669"/>
    <property type="project" value="UniProtKB-KW"/>
</dbReference>
<dbReference type="InterPro" id="IPR002104">
    <property type="entry name" value="Integrase_catalytic"/>
</dbReference>
<accession>A0A8W8NYH5</accession>
<evidence type="ECO:0000256" key="2">
    <source>
        <dbReference type="SAM" id="MobiDB-lite"/>
    </source>
</evidence>
<dbReference type="EnsemblMetazoa" id="G8197.1">
    <property type="protein sequence ID" value="G8197.1:cds"/>
    <property type="gene ID" value="G8197"/>
</dbReference>
<dbReference type="PANTHER" id="PTHR46963:SF2">
    <property type="match status" value="1"/>
</dbReference>
<evidence type="ECO:0000259" key="3">
    <source>
        <dbReference type="PROSITE" id="PS51898"/>
    </source>
</evidence>
<sequence>MGNSENDVVLGNTGPSGDNNAAYGNFEVGSRFLQVSEQETEVLMSKRKQLKSQGKENRKRKAEPLTHDDFIKLRESNQSGSGNPRSLINTLYINNTMHFGLRGRHKHEQMLWGDIDLKTDSTGTECLEFNERATKTRNGTGDFRPFPPKMFAIQEYLRRRTQDTLTPESRFYLAVKQNPDDVWFKRQPTAGINDRKLTNHIIRKTTVTNLLEVGFQPTEVMQITGHKNVQSINTYSHLPIKKQKEMSDVLL</sequence>
<dbReference type="SUPFAM" id="SSF56349">
    <property type="entry name" value="DNA breaking-rejoining enzymes"/>
    <property type="match status" value="1"/>
</dbReference>
<proteinExistence type="predicted"/>
<name>A0A8W8NYH5_MAGGI</name>
<evidence type="ECO:0000313" key="5">
    <source>
        <dbReference type="Proteomes" id="UP000005408"/>
    </source>
</evidence>
<dbReference type="AlphaFoldDB" id="A0A8W8NYH5"/>
<keyword evidence="5" id="KW-1185">Reference proteome</keyword>
<dbReference type="GO" id="GO:0003677">
    <property type="term" value="F:DNA binding"/>
    <property type="evidence" value="ECO:0007669"/>
    <property type="project" value="InterPro"/>
</dbReference>
<dbReference type="Pfam" id="PF00589">
    <property type="entry name" value="Phage_integrase"/>
    <property type="match status" value="1"/>
</dbReference>